<feature type="compositionally biased region" description="Low complexity" evidence="7">
    <location>
        <begin position="775"/>
        <end position="789"/>
    </location>
</feature>
<evidence type="ECO:0000256" key="7">
    <source>
        <dbReference type="SAM" id="MobiDB-lite"/>
    </source>
</evidence>
<feature type="compositionally biased region" description="Low complexity" evidence="7">
    <location>
        <begin position="553"/>
        <end position="566"/>
    </location>
</feature>
<dbReference type="GO" id="GO:0000981">
    <property type="term" value="F:DNA-binding transcription factor activity, RNA polymerase II-specific"/>
    <property type="evidence" value="ECO:0007669"/>
    <property type="project" value="TreeGrafter"/>
</dbReference>
<dbReference type="EMBL" id="QEAO01000004">
    <property type="protein sequence ID" value="TPX36640.1"/>
    <property type="molecule type" value="Genomic_DNA"/>
</dbReference>
<feature type="compositionally biased region" description="Polar residues" evidence="7">
    <location>
        <begin position="790"/>
        <end position="800"/>
    </location>
</feature>
<keyword evidence="2" id="KW-0479">Metal-binding</keyword>
<evidence type="ECO:0000256" key="6">
    <source>
        <dbReference type="PROSITE-ProRule" id="PRU00094"/>
    </source>
</evidence>
<evidence type="ECO:0000256" key="1">
    <source>
        <dbReference type="ARBA" id="ARBA00004123"/>
    </source>
</evidence>
<dbReference type="InterPro" id="IPR000679">
    <property type="entry name" value="Znf_GATA"/>
</dbReference>
<protein>
    <recommendedName>
        <fullName evidence="8">GATA-type domain-containing protein</fullName>
    </recommendedName>
</protein>
<dbReference type="GO" id="GO:0008270">
    <property type="term" value="F:zinc ion binding"/>
    <property type="evidence" value="ECO:0007669"/>
    <property type="project" value="UniProtKB-KW"/>
</dbReference>
<proteinExistence type="predicted"/>
<dbReference type="Proteomes" id="UP000319731">
    <property type="component" value="Unassembled WGS sequence"/>
</dbReference>
<sequence length="908" mass="98979">MHMNLNKEKKLRVESEHMSKRDAFMDTTPTQTTMERQFADARVGARRESEVFENAEMYINLPPDGDEDQTDQDIKTENPDLHQFAHVNQFNPINFMAIDPVYHLNMYSPEQQHHPAVNSADWMKHLMTIEGFDPSTASGSMPSHRHNTSSYPQPPPPPPMQNVDSPFAKQPVPDTRPIMSALSASALSASFRPEFMMQPNPHIHLQPMPQYHLQQQHQMQMEHQQQQQPEYYHHQQQQQQQHQHHQGASESINISPSVDQVGGMVGTVSPGDVLSSPMRPRPSPFVSTFVSQMPSVGTGNETDGTGDVGSSATSSPEAVSSPSDDGRGVSPGTSATTKPVAVPKPRSQEMRQSLPSNISRSVSTPLPQPPVGEDVEDTASLSCTNCHTTNTPLWRRNAQGEPLCNACGLFYKLHGVVRPLSLKTDVIRKRNRGGKKESSVNDEPSGRTSTRLSSRGSASSWGSSSVSSTRSERATSVGRSYSRDHLSSSPRESGRSRVQSVNETSVHALASSYVNDSNSMSASAPDRSSILSTSAPSTAAHPYATSRPLSRKASSTSLKSANSSRAVYPPTQYPPPISTSVSATDLRYMQHAQYPSSPVSSTPGTPRDHWASSSNNNANQLSSSQKSTKRMRRDPGSDAEYEDYPSQSTPTSPAYHHAPIDLMPTPTSATPIPTHHQQQMYSIPANDSFSNSSNNNNNANNLGNGQQMPEPQQPTYTTPESLLAALQQLMVTATPGKNGAPTIQGVDVGQVYMQLQQLVEMQRHTGHNIEPVPASGSSRSVTPQSPSSTGMASPSATQQHGQPQTPNNNNYNSASGASSTSRPPMAIMRKTSPGVMYQSAPANQYWPHQQYHQPLLPVSMVGSFSEMQHMISTDAPQGVSTEQWIDYSGNSNRDFYEFTNGGPSSYMG</sequence>
<feature type="compositionally biased region" description="Polar residues" evidence="7">
    <location>
        <begin position="350"/>
        <end position="365"/>
    </location>
</feature>
<feature type="domain" description="GATA-type" evidence="8">
    <location>
        <begin position="377"/>
        <end position="430"/>
    </location>
</feature>
<dbReference type="GeneID" id="42002554"/>
<dbReference type="SMART" id="SM00401">
    <property type="entry name" value="ZnF_GATA"/>
    <property type="match status" value="1"/>
</dbReference>
<feature type="region of interest" description="Disordered" evidence="7">
    <location>
        <begin position="133"/>
        <end position="162"/>
    </location>
</feature>
<evidence type="ECO:0000256" key="2">
    <source>
        <dbReference type="ARBA" id="ARBA00022723"/>
    </source>
</evidence>
<feature type="compositionally biased region" description="Polar residues" evidence="7">
    <location>
        <begin position="665"/>
        <end position="681"/>
    </location>
</feature>
<evidence type="ECO:0000256" key="5">
    <source>
        <dbReference type="ARBA" id="ARBA00023242"/>
    </source>
</evidence>
<feature type="region of interest" description="Disordered" evidence="7">
    <location>
        <begin position="768"/>
        <end position="827"/>
    </location>
</feature>
<dbReference type="PROSITE" id="PS50114">
    <property type="entry name" value="GATA_ZN_FINGER_2"/>
    <property type="match status" value="1"/>
</dbReference>
<accession>A0A507C514</accession>
<dbReference type="GO" id="GO:0005634">
    <property type="term" value="C:nucleus"/>
    <property type="evidence" value="ECO:0007669"/>
    <property type="project" value="UniProtKB-SubCell"/>
</dbReference>
<evidence type="ECO:0000313" key="10">
    <source>
        <dbReference type="Proteomes" id="UP000319731"/>
    </source>
</evidence>
<dbReference type="CDD" id="cd00202">
    <property type="entry name" value="ZnF_GATA"/>
    <property type="match status" value="1"/>
</dbReference>
<dbReference type="PANTHER" id="PTHR10071">
    <property type="entry name" value="TRANSCRIPTION FACTOR GATA FAMILY MEMBER"/>
    <property type="match status" value="1"/>
</dbReference>
<keyword evidence="10" id="KW-1185">Reference proteome</keyword>
<feature type="compositionally biased region" description="Polar residues" evidence="7">
    <location>
        <begin position="248"/>
        <end position="258"/>
    </location>
</feature>
<feature type="compositionally biased region" description="Polar residues" evidence="7">
    <location>
        <begin position="487"/>
        <end position="503"/>
    </location>
</feature>
<evidence type="ECO:0000313" key="9">
    <source>
        <dbReference type="EMBL" id="TPX36640.1"/>
    </source>
</evidence>
<feature type="region of interest" description="Disordered" evidence="7">
    <location>
        <begin position="211"/>
        <end position="377"/>
    </location>
</feature>
<dbReference type="STRING" id="1806994.A0A507C514"/>
<comment type="subcellular location">
    <subcellularLocation>
        <location evidence="1">Nucleus</location>
    </subcellularLocation>
</comment>
<keyword evidence="4" id="KW-0862">Zinc</keyword>
<feature type="region of interest" description="Disordered" evidence="7">
    <location>
        <begin position="427"/>
        <end position="503"/>
    </location>
</feature>
<feature type="compositionally biased region" description="Low complexity" evidence="7">
    <location>
        <begin position="686"/>
        <end position="716"/>
    </location>
</feature>
<dbReference type="RefSeq" id="XP_031026854.1">
    <property type="nucleotide sequence ID" value="XM_031167257.1"/>
</dbReference>
<dbReference type="InterPro" id="IPR013088">
    <property type="entry name" value="Znf_NHR/GATA"/>
</dbReference>
<feature type="compositionally biased region" description="Low complexity" evidence="7">
    <location>
        <begin position="595"/>
        <end position="626"/>
    </location>
</feature>
<feature type="compositionally biased region" description="Polar residues" evidence="7">
    <location>
        <begin position="285"/>
        <end position="303"/>
    </location>
</feature>
<dbReference type="PROSITE" id="PS00344">
    <property type="entry name" value="GATA_ZN_FINGER_1"/>
    <property type="match status" value="1"/>
</dbReference>
<keyword evidence="5" id="KW-0539">Nucleus</keyword>
<dbReference type="OrthoDB" id="5597699at2759"/>
<name>A0A507C514_9FUNG</name>
<reference evidence="9 10" key="1">
    <citation type="journal article" date="2019" name="Sci. Rep.">
        <title>Comparative genomics of chytrid fungi reveal insights into the obligate biotrophic and pathogenic lifestyle of Synchytrium endobioticum.</title>
        <authorList>
            <person name="van de Vossenberg B.T.L.H."/>
            <person name="Warris S."/>
            <person name="Nguyen H.D.T."/>
            <person name="van Gent-Pelzer M.P.E."/>
            <person name="Joly D.L."/>
            <person name="van de Geest H.C."/>
            <person name="Bonants P.J.M."/>
            <person name="Smith D.S."/>
            <person name="Levesque C.A."/>
            <person name="van der Lee T.A.J."/>
        </authorList>
    </citation>
    <scope>NUCLEOTIDE SEQUENCE [LARGE SCALE GENOMIC DNA]</scope>
    <source>
        <strain evidence="9 10">JEL517</strain>
    </source>
</reference>
<dbReference type="PRINTS" id="PR00619">
    <property type="entry name" value="GATAZNFINGER"/>
</dbReference>
<keyword evidence="3 6" id="KW-0863">Zinc-finger</keyword>
<dbReference type="Gene3D" id="3.30.50.10">
    <property type="entry name" value="Erythroid Transcription Factor GATA-1, subunit A"/>
    <property type="match status" value="1"/>
</dbReference>
<feature type="compositionally biased region" description="Low complexity" evidence="7">
    <location>
        <begin position="211"/>
        <end position="241"/>
    </location>
</feature>
<feature type="region of interest" description="Disordered" evidence="7">
    <location>
        <begin position="515"/>
        <end position="580"/>
    </location>
</feature>
<feature type="compositionally biased region" description="Low complexity" evidence="7">
    <location>
        <begin position="801"/>
        <end position="821"/>
    </location>
</feature>
<evidence type="ECO:0000256" key="3">
    <source>
        <dbReference type="ARBA" id="ARBA00022771"/>
    </source>
</evidence>
<comment type="caution">
    <text evidence="9">The sequence shown here is derived from an EMBL/GenBank/DDBJ whole genome shotgun (WGS) entry which is preliminary data.</text>
</comment>
<dbReference type="PANTHER" id="PTHR10071:SF281">
    <property type="entry name" value="BOX A-BINDING FACTOR-RELATED"/>
    <property type="match status" value="1"/>
</dbReference>
<gene>
    <name evidence="9" type="ORF">SmJEL517_g01329</name>
</gene>
<feature type="compositionally biased region" description="Low complexity" evidence="7">
    <location>
        <begin position="446"/>
        <end position="469"/>
    </location>
</feature>
<dbReference type="Pfam" id="PF00320">
    <property type="entry name" value="GATA"/>
    <property type="match status" value="1"/>
</dbReference>
<feature type="compositionally biased region" description="Low complexity" evidence="7">
    <location>
        <begin position="310"/>
        <end position="323"/>
    </location>
</feature>
<evidence type="ECO:0000256" key="4">
    <source>
        <dbReference type="ARBA" id="ARBA00022833"/>
    </source>
</evidence>
<feature type="region of interest" description="Disordered" evidence="7">
    <location>
        <begin position="593"/>
        <end position="716"/>
    </location>
</feature>
<dbReference type="GO" id="GO:0000122">
    <property type="term" value="P:negative regulation of transcription by RNA polymerase II"/>
    <property type="evidence" value="ECO:0007669"/>
    <property type="project" value="TreeGrafter"/>
</dbReference>
<organism evidence="9 10">
    <name type="scientific">Synchytrium microbalum</name>
    <dbReference type="NCBI Taxonomy" id="1806994"/>
    <lineage>
        <taxon>Eukaryota</taxon>
        <taxon>Fungi</taxon>
        <taxon>Fungi incertae sedis</taxon>
        <taxon>Chytridiomycota</taxon>
        <taxon>Chytridiomycota incertae sedis</taxon>
        <taxon>Chytridiomycetes</taxon>
        <taxon>Synchytriales</taxon>
        <taxon>Synchytriaceae</taxon>
        <taxon>Synchytrium</taxon>
    </lineage>
</organism>
<dbReference type="GO" id="GO:0000978">
    <property type="term" value="F:RNA polymerase II cis-regulatory region sequence-specific DNA binding"/>
    <property type="evidence" value="ECO:0007669"/>
    <property type="project" value="TreeGrafter"/>
</dbReference>
<evidence type="ECO:0000259" key="8">
    <source>
        <dbReference type="PROSITE" id="PS50114"/>
    </source>
</evidence>
<dbReference type="GO" id="GO:0045944">
    <property type="term" value="P:positive regulation of transcription by RNA polymerase II"/>
    <property type="evidence" value="ECO:0007669"/>
    <property type="project" value="TreeGrafter"/>
</dbReference>
<dbReference type="FunFam" id="3.30.50.10:FF:000007">
    <property type="entry name" value="Nitrogen regulatory AreA, N-terminal"/>
    <property type="match status" value="1"/>
</dbReference>
<dbReference type="InterPro" id="IPR039355">
    <property type="entry name" value="Transcription_factor_GATA"/>
</dbReference>
<dbReference type="SUPFAM" id="SSF57716">
    <property type="entry name" value="Glucocorticoid receptor-like (DNA-binding domain)"/>
    <property type="match status" value="1"/>
</dbReference>
<dbReference type="AlphaFoldDB" id="A0A507C514"/>